<evidence type="ECO:0000256" key="17">
    <source>
        <dbReference type="ARBA" id="ARBA00060577"/>
    </source>
</evidence>
<organism evidence="21">
    <name type="scientific">Naegleria gruberi</name>
    <name type="common">Amoeba</name>
    <dbReference type="NCBI Taxonomy" id="5762"/>
    <lineage>
        <taxon>Eukaryota</taxon>
        <taxon>Discoba</taxon>
        <taxon>Heterolobosea</taxon>
        <taxon>Tetramitia</taxon>
        <taxon>Eutetramitia</taxon>
        <taxon>Vahlkampfiidae</taxon>
        <taxon>Naegleria</taxon>
    </lineage>
</organism>
<dbReference type="AlphaFoldDB" id="D2VVT1"/>
<dbReference type="GO" id="GO:0050613">
    <property type="term" value="F:Delta14-sterol reductase activity"/>
    <property type="evidence" value="ECO:0007669"/>
    <property type="project" value="UniProtKB-EC"/>
</dbReference>
<dbReference type="KEGG" id="ngr:NAEGRDRAFT_73130"/>
<dbReference type="PANTHER" id="PTHR21257">
    <property type="entry name" value="DELTA(14)-STEROL REDUCTASE"/>
    <property type="match status" value="1"/>
</dbReference>
<protein>
    <recommendedName>
        <fullName evidence="18">Delta(14)-sterol reductase</fullName>
        <ecNumber evidence="3">1.3.1.70</ecNumber>
    </recommendedName>
    <alternativeName>
        <fullName evidence="15">C-14 sterol reductase</fullName>
    </alternativeName>
    <alternativeName>
        <fullName evidence="16">Sterol C14-reductase</fullName>
    </alternativeName>
</protein>
<feature type="transmembrane region" description="Helical" evidence="19">
    <location>
        <begin position="170"/>
        <end position="189"/>
    </location>
</feature>
<dbReference type="EC" id="1.3.1.70" evidence="3"/>
<evidence type="ECO:0000256" key="9">
    <source>
        <dbReference type="ARBA" id="ARBA00023002"/>
    </source>
</evidence>
<dbReference type="PROSITE" id="PS01018">
    <property type="entry name" value="STEROL_REDUCT_2"/>
    <property type="match status" value="1"/>
</dbReference>
<dbReference type="EMBL" id="GG738902">
    <property type="protein sequence ID" value="EFC39093.1"/>
    <property type="molecule type" value="Genomic_DNA"/>
</dbReference>
<evidence type="ECO:0000256" key="19">
    <source>
        <dbReference type="SAM" id="Phobius"/>
    </source>
</evidence>
<dbReference type="OrthoDB" id="10262235at2759"/>
<evidence type="ECO:0000256" key="1">
    <source>
        <dbReference type="ARBA" id="ARBA00004141"/>
    </source>
</evidence>
<feature type="transmembrane region" description="Helical" evidence="19">
    <location>
        <begin position="31"/>
        <end position="49"/>
    </location>
</feature>
<dbReference type="FunFam" id="1.20.120.1630:FF:000011">
    <property type="entry name" value="Delta(14)-sterol reductase"/>
    <property type="match status" value="1"/>
</dbReference>
<accession>D2VVT1</accession>
<evidence type="ECO:0000256" key="10">
    <source>
        <dbReference type="ARBA" id="ARBA00023011"/>
    </source>
</evidence>
<comment type="subcellular location">
    <subcellularLocation>
        <location evidence="1">Membrane</location>
        <topology evidence="1">Multi-pass membrane protein</topology>
    </subcellularLocation>
</comment>
<evidence type="ECO:0000256" key="18">
    <source>
        <dbReference type="ARBA" id="ARBA00069705"/>
    </source>
</evidence>
<dbReference type="Pfam" id="PF01222">
    <property type="entry name" value="ERG4_ERG24"/>
    <property type="match status" value="1"/>
</dbReference>
<dbReference type="GO" id="GO:0005789">
    <property type="term" value="C:endoplasmic reticulum membrane"/>
    <property type="evidence" value="ECO:0007669"/>
    <property type="project" value="TreeGrafter"/>
</dbReference>
<evidence type="ECO:0000256" key="2">
    <source>
        <dbReference type="ARBA" id="ARBA00005402"/>
    </source>
</evidence>
<feature type="transmembrane region" description="Helical" evidence="19">
    <location>
        <begin position="69"/>
        <end position="90"/>
    </location>
</feature>
<evidence type="ECO:0000256" key="12">
    <source>
        <dbReference type="ARBA" id="ARBA00023136"/>
    </source>
</evidence>
<keyword evidence="12 19" id="KW-0472">Membrane</keyword>
<dbReference type="VEuPathDB" id="AmoebaDB:NAEGRDRAFT_73130"/>
<keyword evidence="6" id="KW-0521">NADP</keyword>
<dbReference type="InParanoid" id="D2VVT1"/>
<feature type="transmembrane region" description="Helical" evidence="19">
    <location>
        <begin position="258"/>
        <end position="276"/>
    </location>
</feature>
<comment type="pathway">
    <text evidence="17">Steroid biosynthesis.</text>
</comment>
<dbReference type="FunCoup" id="D2VVT1">
    <property type="interactions" value="163"/>
</dbReference>
<keyword evidence="13" id="KW-1207">Sterol metabolism</keyword>
<keyword evidence="7" id="KW-0752">Steroid biosynthesis</keyword>
<dbReference type="PANTHER" id="PTHR21257:SF52">
    <property type="entry name" value="DELTA(14)-STEROL REDUCTASE TM7SF2"/>
    <property type="match status" value="1"/>
</dbReference>
<evidence type="ECO:0000256" key="3">
    <source>
        <dbReference type="ARBA" id="ARBA00012413"/>
    </source>
</evidence>
<dbReference type="Proteomes" id="UP000006671">
    <property type="component" value="Unassembled WGS sequence"/>
</dbReference>
<evidence type="ECO:0000313" key="20">
    <source>
        <dbReference type="EMBL" id="EFC39093.1"/>
    </source>
</evidence>
<dbReference type="InterPro" id="IPR001171">
    <property type="entry name" value="ERG24_DHCR-like"/>
</dbReference>
<evidence type="ECO:0000256" key="7">
    <source>
        <dbReference type="ARBA" id="ARBA00022955"/>
    </source>
</evidence>
<dbReference type="Gene3D" id="1.20.120.1630">
    <property type="match status" value="1"/>
</dbReference>
<evidence type="ECO:0000256" key="11">
    <source>
        <dbReference type="ARBA" id="ARBA00023098"/>
    </source>
</evidence>
<dbReference type="GeneID" id="8858129"/>
<gene>
    <name evidence="20" type="ORF">NAEGRDRAFT_73130</name>
</gene>
<dbReference type="RefSeq" id="XP_002671837.1">
    <property type="nucleotide sequence ID" value="XM_002671791.1"/>
</dbReference>
<evidence type="ECO:0000256" key="5">
    <source>
        <dbReference type="ARBA" id="ARBA00022692"/>
    </source>
</evidence>
<evidence type="ECO:0000256" key="16">
    <source>
        <dbReference type="ARBA" id="ARBA00031227"/>
    </source>
</evidence>
<evidence type="ECO:0000256" key="13">
    <source>
        <dbReference type="ARBA" id="ARBA00023166"/>
    </source>
</evidence>
<keyword evidence="8 19" id="KW-1133">Transmembrane helix</keyword>
<feature type="transmembrane region" description="Helical" evidence="19">
    <location>
        <begin position="201"/>
        <end position="221"/>
    </location>
</feature>
<keyword evidence="10" id="KW-0756">Sterol biosynthesis</keyword>
<keyword evidence="9" id="KW-0560">Oxidoreductase</keyword>
<dbReference type="InterPro" id="IPR018083">
    <property type="entry name" value="Sterol_reductase_CS"/>
</dbReference>
<dbReference type="eggNOG" id="KOG1435">
    <property type="taxonomic scope" value="Eukaryota"/>
</dbReference>
<feature type="transmembrane region" description="Helical" evidence="19">
    <location>
        <begin position="228"/>
        <end position="252"/>
    </location>
</feature>
<dbReference type="GO" id="GO:0016126">
    <property type="term" value="P:sterol biosynthetic process"/>
    <property type="evidence" value="ECO:0007669"/>
    <property type="project" value="UniProtKB-KW"/>
</dbReference>
<evidence type="ECO:0000256" key="14">
    <source>
        <dbReference type="ARBA" id="ARBA00023221"/>
    </source>
</evidence>
<dbReference type="STRING" id="5762.D2VVT1"/>
<evidence type="ECO:0000256" key="15">
    <source>
        <dbReference type="ARBA" id="ARBA00030165"/>
    </source>
</evidence>
<reference evidence="20 21" key="1">
    <citation type="journal article" date="2010" name="Cell">
        <title>The genome of Naegleria gruberi illuminates early eukaryotic versatility.</title>
        <authorList>
            <person name="Fritz-Laylin L.K."/>
            <person name="Prochnik S.E."/>
            <person name="Ginger M.L."/>
            <person name="Dacks J.B."/>
            <person name="Carpenter M.L."/>
            <person name="Field M.C."/>
            <person name="Kuo A."/>
            <person name="Paredez A."/>
            <person name="Chapman J."/>
            <person name="Pham J."/>
            <person name="Shu S."/>
            <person name="Neupane R."/>
            <person name="Cipriano M."/>
            <person name="Mancuso J."/>
            <person name="Tu H."/>
            <person name="Salamov A."/>
            <person name="Lindquist E."/>
            <person name="Shapiro H."/>
            <person name="Lucas S."/>
            <person name="Grigoriev I.V."/>
            <person name="Cande W.Z."/>
            <person name="Fulton C."/>
            <person name="Rokhsar D.S."/>
            <person name="Dawson S.C."/>
        </authorList>
    </citation>
    <scope>NUCLEOTIDE SEQUENCE [LARGE SCALE GENOMIC DNA]</scope>
    <source>
        <strain evidence="20 21">NEG-M</strain>
    </source>
</reference>
<evidence type="ECO:0000256" key="8">
    <source>
        <dbReference type="ARBA" id="ARBA00022989"/>
    </source>
</evidence>
<keyword evidence="21" id="KW-1185">Reference proteome</keyword>
<evidence type="ECO:0000313" key="21">
    <source>
        <dbReference type="Proteomes" id="UP000006671"/>
    </source>
</evidence>
<keyword evidence="4" id="KW-0444">Lipid biosynthesis</keyword>
<evidence type="ECO:0000256" key="4">
    <source>
        <dbReference type="ARBA" id="ARBA00022516"/>
    </source>
</evidence>
<keyword evidence="14" id="KW-0753">Steroid metabolism</keyword>
<feature type="transmembrane region" description="Helical" evidence="19">
    <location>
        <begin position="96"/>
        <end position="123"/>
    </location>
</feature>
<keyword evidence="11" id="KW-0443">Lipid metabolism</keyword>
<comment type="similarity">
    <text evidence="2">Belongs to the ERG4/ERG24 family.</text>
</comment>
<sequence>MEQSEVTIAYFNNGLDVLSMLSRWQVPSSESVMIFMSSVLFCIVATLVLPGKMVQGVPLKDGSRITYKINGLSVVLLGTLFYGLLCYFNFQIGNELIYSLVCKSFGQLLVTSLVFSFLLTSFLNLRCVLQPERSNYVYPKWNIIMNFWCGVELNPHIFGFEIKQFSYRPAFLMIGILNLSFAFEQFRLYQTLSQNFITFQIISFLYLIDCFVFEEGLIFMFDIIEENFGFMLVFGDYMWTPFIFTLQNLYLINDFNVNHFQTVANILIFIVGYIIFRGANNQKITFRQDPKQVWLGLIEPKVLETSRDRKLLISGFWGMARKINYLGDILVAISQSFPCLQCGHVLPWMYPIYLTPLLLHRAMRDNERCKEKYGKFWDEYCSKVRWVMIPGIY</sequence>
<dbReference type="OMA" id="PNYMGDL"/>
<name>D2VVT1_NAEGR</name>
<proteinExistence type="inferred from homology"/>
<evidence type="ECO:0000256" key="6">
    <source>
        <dbReference type="ARBA" id="ARBA00022857"/>
    </source>
</evidence>
<keyword evidence="5 19" id="KW-0812">Transmembrane</keyword>